<keyword evidence="5" id="KW-1133">Transmembrane helix</keyword>
<keyword evidence="4" id="KW-0496">Mitochondrion</keyword>
<evidence type="ECO:0000256" key="5">
    <source>
        <dbReference type="SAM" id="Phobius"/>
    </source>
</evidence>
<sequence>MNSYARLFCGDRAGQSWIGWNRLRDRQLFFGSILVAASIYTAVYYSEESERQRRHTSIEKDIERERWRAKELGLGEPRDDGFADAYLQKVHHKR</sequence>
<keyword evidence="3" id="KW-0809">Transit peptide</keyword>
<gene>
    <name evidence="6" type="ORF">TRSC58_06334</name>
</gene>
<dbReference type="GO" id="GO:0005739">
    <property type="term" value="C:mitochondrion"/>
    <property type="evidence" value="ECO:0007669"/>
    <property type="project" value="UniProtKB-SubCell"/>
</dbReference>
<name>A0A061ITU4_TRYRA</name>
<dbReference type="InterPro" id="IPR031568">
    <property type="entry name" value="Pet117"/>
</dbReference>
<dbReference type="Proteomes" id="UP000031737">
    <property type="component" value="Unassembled WGS sequence"/>
</dbReference>
<dbReference type="GO" id="GO:0033617">
    <property type="term" value="P:mitochondrial respiratory chain complex IV assembly"/>
    <property type="evidence" value="ECO:0007669"/>
    <property type="project" value="TreeGrafter"/>
</dbReference>
<comment type="subcellular location">
    <subcellularLocation>
        <location evidence="1">Mitochondrion</location>
    </subcellularLocation>
</comment>
<accession>A0A061ITU4</accession>
<evidence type="ECO:0000256" key="1">
    <source>
        <dbReference type="ARBA" id="ARBA00004173"/>
    </source>
</evidence>
<evidence type="ECO:0000313" key="7">
    <source>
        <dbReference type="Proteomes" id="UP000031737"/>
    </source>
</evidence>
<comment type="caution">
    <text evidence="6">The sequence shown here is derived from an EMBL/GenBank/DDBJ whole genome shotgun (WGS) entry which is preliminary data.</text>
</comment>
<protein>
    <submittedName>
        <fullName evidence="6">Uncharacterized protein</fullName>
    </submittedName>
</protein>
<dbReference type="EMBL" id="AUPL01006334">
    <property type="protein sequence ID" value="ESL05999.1"/>
    <property type="molecule type" value="Genomic_DNA"/>
</dbReference>
<evidence type="ECO:0000313" key="6">
    <source>
        <dbReference type="EMBL" id="ESL05999.1"/>
    </source>
</evidence>
<keyword evidence="7" id="KW-1185">Reference proteome</keyword>
<dbReference type="OrthoDB" id="270322at2759"/>
<evidence type="ECO:0000256" key="3">
    <source>
        <dbReference type="ARBA" id="ARBA00022946"/>
    </source>
</evidence>
<feature type="transmembrane region" description="Helical" evidence="5">
    <location>
        <begin position="27"/>
        <end position="45"/>
    </location>
</feature>
<comment type="similarity">
    <text evidence="2">Belongs to the PET117 family.</text>
</comment>
<dbReference type="PANTHER" id="PTHR28163:SF1">
    <property type="entry name" value="PROTEIN PET117 HOMOLOG, MITOCHONDRIAL"/>
    <property type="match status" value="1"/>
</dbReference>
<dbReference type="Pfam" id="PF15786">
    <property type="entry name" value="PET117"/>
    <property type="match status" value="1"/>
</dbReference>
<organism evidence="6 7">
    <name type="scientific">Trypanosoma rangeli SC58</name>
    <dbReference type="NCBI Taxonomy" id="429131"/>
    <lineage>
        <taxon>Eukaryota</taxon>
        <taxon>Discoba</taxon>
        <taxon>Euglenozoa</taxon>
        <taxon>Kinetoplastea</taxon>
        <taxon>Metakinetoplastina</taxon>
        <taxon>Trypanosomatida</taxon>
        <taxon>Trypanosomatidae</taxon>
        <taxon>Trypanosoma</taxon>
        <taxon>Herpetosoma</taxon>
    </lineage>
</organism>
<proteinExistence type="inferred from homology"/>
<evidence type="ECO:0000256" key="4">
    <source>
        <dbReference type="ARBA" id="ARBA00023128"/>
    </source>
</evidence>
<evidence type="ECO:0000256" key="2">
    <source>
        <dbReference type="ARBA" id="ARBA00008197"/>
    </source>
</evidence>
<dbReference type="PANTHER" id="PTHR28163">
    <property type="entry name" value="PROTEIN PET117 HOMOLOG, MITOCHONDRIAL"/>
    <property type="match status" value="1"/>
</dbReference>
<keyword evidence="5" id="KW-0472">Membrane</keyword>
<dbReference type="VEuPathDB" id="TriTrypDB:TRSC58_06334"/>
<keyword evidence="5" id="KW-0812">Transmembrane</keyword>
<reference evidence="6 7" key="1">
    <citation type="submission" date="2013-07" db="EMBL/GenBank/DDBJ databases">
        <authorList>
            <person name="Stoco P.H."/>
            <person name="Wagner G."/>
            <person name="Gerber A."/>
            <person name="Zaha A."/>
            <person name="Thompson C."/>
            <person name="Bartholomeu D.C."/>
            <person name="Luckemeyer D.D."/>
            <person name="Bahia D."/>
            <person name="Loreto E."/>
            <person name="Prestes E.B."/>
            <person name="Lima F.M."/>
            <person name="Rodrigues-Luiz G."/>
            <person name="Vallejo G.A."/>
            <person name="Filho J.F."/>
            <person name="Monteiro K.M."/>
            <person name="Tyler K.M."/>
            <person name="de Almeida L.G."/>
            <person name="Ortiz M.F."/>
            <person name="Siervo M.A."/>
            <person name="de Moraes M.H."/>
            <person name="Cunha O.L."/>
            <person name="Mendonca-Neto R."/>
            <person name="Silva R."/>
            <person name="Teixeira S.M."/>
            <person name="Murta S.M."/>
            <person name="Sincero T.C."/>
            <person name="Mendes T.A."/>
            <person name="Urmenyi T.P."/>
            <person name="Silva V.G."/>
            <person name="da Rocha W.D."/>
            <person name="Andersson B."/>
            <person name="Romanha A.J."/>
            <person name="Steindel M."/>
            <person name="de Vasconcelos A.T."/>
            <person name="Grisard E.C."/>
        </authorList>
    </citation>
    <scope>NUCLEOTIDE SEQUENCE [LARGE SCALE GENOMIC DNA]</scope>
    <source>
        <strain evidence="6 7">SC58</strain>
    </source>
</reference>
<dbReference type="AlphaFoldDB" id="A0A061ITU4"/>